<evidence type="ECO:0000256" key="2">
    <source>
        <dbReference type="ARBA" id="ARBA00011738"/>
    </source>
</evidence>
<dbReference type="InterPro" id="IPR011051">
    <property type="entry name" value="RmlC_Cupin_sf"/>
</dbReference>
<dbReference type="OrthoDB" id="10266039at2759"/>
<comment type="similarity">
    <text evidence="1">Belongs to the allantoicase family.</text>
</comment>
<dbReference type="Gene3D" id="2.60.120.480">
    <property type="entry name" value="Ureidoglycolate hydrolase"/>
    <property type="match status" value="1"/>
</dbReference>
<dbReference type="InterPro" id="IPR047233">
    <property type="entry name" value="UAH_cupin"/>
</dbReference>
<proteinExistence type="inferred from homology"/>
<evidence type="ECO:0000259" key="6">
    <source>
        <dbReference type="Pfam" id="PF03561"/>
    </source>
</evidence>
<dbReference type="Pfam" id="PF03561">
    <property type="entry name" value="Allantoicase"/>
    <property type="match status" value="2"/>
</dbReference>
<dbReference type="GO" id="GO:0006144">
    <property type="term" value="P:purine nucleobase metabolic process"/>
    <property type="evidence" value="ECO:0007669"/>
    <property type="project" value="UniProtKB-KW"/>
</dbReference>
<dbReference type="InterPro" id="IPR015908">
    <property type="entry name" value="Allantoicase_dom"/>
</dbReference>
<gene>
    <name evidence="7" type="ORF">CALVIDRAFT_545858</name>
</gene>
<dbReference type="InterPro" id="IPR024060">
    <property type="entry name" value="Ureidoglycolate_lyase_dom_sf"/>
</dbReference>
<evidence type="ECO:0000256" key="5">
    <source>
        <dbReference type="ARBA" id="ARBA00047684"/>
    </source>
</evidence>
<dbReference type="EMBL" id="KV417288">
    <property type="protein sequence ID" value="KZO95544.1"/>
    <property type="molecule type" value="Genomic_DNA"/>
</dbReference>
<dbReference type="HAMAP" id="MF_00813">
    <property type="entry name" value="Allantoicase"/>
    <property type="match status" value="1"/>
</dbReference>
<accession>A0A167LCC8</accession>
<comment type="catalytic activity">
    <reaction evidence="5">
        <text>(S)-ureidoglycolate = urea + glyoxylate</text>
        <dbReference type="Rhea" id="RHEA:11304"/>
        <dbReference type="ChEBI" id="CHEBI:16199"/>
        <dbReference type="ChEBI" id="CHEBI:36655"/>
        <dbReference type="ChEBI" id="CHEBI:57296"/>
        <dbReference type="EC" id="4.3.2.3"/>
    </reaction>
</comment>
<reference evidence="7 8" key="1">
    <citation type="journal article" date="2016" name="Mol. Biol. Evol.">
        <title>Comparative Genomics of Early-Diverging Mushroom-Forming Fungi Provides Insights into the Origins of Lignocellulose Decay Capabilities.</title>
        <authorList>
            <person name="Nagy L.G."/>
            <person name="Riley R."/>
            <person name="Tritt A."/>
            <person name="Adam C."/>
            <person name="Daum C."/>
            <person name="Floudas D."/>
            <person name="Sun H."/>
            <person name="Yadav J.S."/>
            <person name="Pangilinan J."/>
            <person name="Larsson K.H."/>
            <person name="Matsuura K."/>
            <person name="Barry K."/>
            <person name="Labutti K."/>
            <person name="Kuo R."/>
            <person name="Ohm R.A."/>
            <person name="Bhattacharya S.S."/>
            <person name="Shirouzu T."/>
            <person name="Yoshinaga Y."/>
            <person name="Martin F.M."/>
            <person name="Grigoriev I.V."/>
            <person name="Hibbett D.S."/>
        </authorList>
    </citation>
    <scope>NUCLEOTIDE SEQUENCE [LARGE SCALE GENOMIC DNA]</scope>
    <source>
        <strain evidence="7 8">TUFC12733</strain>
    </source>
</reference>
<dbReference type="Proteomes" id="UP000076738">
    <property type="component" value="Unassembled WGS sequence"/>
</dbReference>
<feature type="domain" description="Allantoicase" evidence="6">
    <location>
        <begin position="195"/>
        <end position="334"/>
    </location>
</feature>
<keyword evidence="8" id="KW-1185">Reference proteome</keyword>
<dbReference type="SUPFAM" id="SSF49785">
    <property type="entry name" value="Galactose-binding domain-like"/>
    <property type="match status" value="2"/>
</dbReference>
<dbReference type="PANTHER" id="PTHR12045">
    <property type="entry name" value="ALLANTOICASE"/>
    <property type="match status" value="1"/>
</dbReference>
<keyword evidence="3" id="KW-0659">Purine metabolism</keyword>
<dbReference type="InterPro" id="IPR008979">
    <property type="entry name" value="Galactose-bd-like_sf"/>
</dbReference>
<evidence type="ECO:0000313" key="7">
    <source>
        <dbReference type="EMBL" id="KZO95544.1"/>
    </source>
</evidence>
<dbReference type="Pfam" id="PF04115">
    <property type="entry name" value="Ureidogly_lyase"/>
    <property type="match status" value="1"/>
</dbReference>
<dbReference type="Gene3D" id="2.60.120.260">
    <property type="entry name" value="Galactose-binding domain-like"/>
    <property type="match status" value="2"/>
</dbReference>
<protein>
    <submittedName>
        <fullName evidence="7">Allantoicase</fullName>
    </submittedName>
</protein>
<dbReference type="InterPro" id="IPR007247">
    <property type="entry name" value="Ureidogly_lyase"/>
</dbReference>
<evidence type="ECO:0000256" key="4">
    <source>
        <dbReference type="ARBA" id="ARBA00023239"/>
    </source>
</evidence>
<dbReference type="GO" id="GO:0050385">
    <property type="term" value="F:ureidoglycolate lyase activity"/>
    <property type="evidence" value="ECO:0007669"/>
    <property type="project" value="UniProtKB-EC"/>
</dbReference>
<sequence length="561" mass="60858">MAYERVPLDKFSEVFGATIELSSVALGGKILSFSDEFFADASNLLKVEPSVSMKGQFGPKGSLFDGWETRRHNPAYDWVVIALGAPGTIVGFDIDTAHFNGNEAPAGSVHGYYSTDGSVPGPEEKAWSEILPRASLGPSSRHLFLLPSPSTPYTHLKLSQYPDGGIARFRAYGSVTPLFPSDPRVPLDLAHVLSGGLVVQVSDAHFSRASNLLLPGRGYDMRDGWETRRSREKGHTEWAIIKLGAAGYLTQAEIDTAFFIGNFPESVELHATNSEEVIPGEDAEWTTIAPRSKTGPNKQHFFKLENVEGHVYTHVRVIMHPDGGMKRVRITGTRAVPGHAPPSLSKELPAIPAGAPPLRLVPAEPLTSSAFAPFGQVLQAWADPTNAPPGTVHTPANNGTAVKYHRLAAITSSYPEGSGEFTGIGVYRSTPAEGARVGGVWQIRMMERHPHTNQAFIPMGTATHPQGEKPLAQNGFYLVCVAEKDKDDKPDLNTLKAFVASTSQGVMYNENTWHHPMCVLDSPIDFACIETQMGTRSEGLDCELIRYADDEVTVAVQIPQL</sequence>
<name>A0A167LCC8_CALVF</name>
<feature type="domain" description="Allantoicase" evidence="6">
    <location>
        <begin position="27"/>
        <end position="175"/>
    </location>
</feature>
<dbReference type="NCBIfam" id="TIGR02961">
    <property type="entry name" value="allantoicase"/>
    <property type="match status" value="1"/>
</dbReference>
<evidence type="ECO:0000256" key="3">
    <source>
        <dbReference type="ARBA" id="ARBA00022631"/>
    </source>
</evidence>
<dbReference type="GO" id="GO:0004037">
    <property type="term" value="F:allantoicase activity"/>
    <property type="evidence" value="ECO:0007669"/>
    <property type="project" value="InterPro"/>
</dbReference>
<dbReference type="GO" id="GO:0004848">
    <property type="term" value="F:ureidoglycolate hydrolase activity"/>
    <property type="evidence" value="ECO:0007669"/>
    <property type="project" value="InterPro"/>
</dbReference>
<dbReference type="GO" id="GO:0000256">
    <property type="term" value="P:allantoin catabolic process"/>
    <property type="evidence" value="ECO:0007669"/>
    <property type="project" value="InterPro"/>
</dbReference>
<evidence type="ECO:0000313" key="8">
    <source>
        <dbReference type="Proteomes" id="UP000076738"/>
    </source>
</evidence>
<dbReference type="CDD" id="cd20298">
    <property type="entry name" value="cupin_UAH"/>
    <property type="match status" value="1"/>
</dbReference>
<keyword evidence="4" id="KW-0456">Lyase</keyword>
<dbReference type="PANTHER" id="PTHR12045:SF3">
    <property type="entry name" value="INACTIVE ALLANTOICASE-RELATED"/>
    <property type="match status" value="1"/>
</dbReference>
<dbReference type="SUPFAM" id="SSF51182">
    <property type="entry name" value="RmlC-like cupins"/>
    <property type="match status" value="1"/>
</dbReference>
<evidence type="ECO:0000256" key="1">
    <source>
        <dbReference type="ARBA" id="ARBA00009242"/>
    </source>
</evidence>
<dbReference type="STRING" id="1330018.A0A167LCC8"/>
<dbReference type="InterPro" id="IPR005164">
    <property type="entry name" value="Allantoicase"/>
</dbReference>
<dbReference type="AlphaFoldDB" id="A0A167LCC8"/>
<organism evidence="7 8">
    <name type="scientific">Calocera viscosa (strain TUFC12733)</name>
    <dbReference type="NCBI Taxonomy" id="1330018"/>
    <lineage>
        <taxon>Eukaryota</taxon>
        <taxon>Fungi</taxon>
        <taxon>Dikarya</taxon>
        <taxon>Basidiomycota</taxon>
        <taxon>Agaricomycotina</taxon>
        <taxon>Dacrymycetes</taxon>
        <taxon>Dacrymycetales</taxon>
        <taxon>Dacrymycetaceae</taxon>
        <taxon>Calocera</taxon>
    </lineage>
</organism>
<comment type="subunit">
    <text evidence="2">Homodimer.</text>
</comment>